<gene>
    <name evidence="2" type="ORF">GEV33_010903</name>
</gene>
<accession>A0A8J6HCD1</accession>
<evidence type="ECO:0000313" key="3">
    <source>
        <dbReference type="Proteomes" id="UP000719412"/>
    </source>
</evidence>
<dbReference type="AlphaFoldDB" id="A0A8J6HCD1"/>
<dbReference type="EMBL" id="JABDTM020026478">
    <property type="protein sequence ID" value="KAH0811888.1"/>
    <property type="molecule type" value="Genomic_DNA"/>
</dbReference>
<keyword evidence="3" id="KW-1185">Reference proteome</keyword>
<feature type="region of interest" description="Disordered" evidence="1">
    <location>
        <begin position="263"/>
        <end position="292"/>
    </location>
</feature>
<evidence type="ECO:0000313" key="2">
    <source>
        <dbReference type="EMBL" id="KAH0811888.1"/>
    </source>
</evidence>
<proteinExistence type="predicted"/>
<comment type="caution">
    <text evidence="2">The sequence shown here is derived from an EMBL/GenBank/DDBJ whole genome shotgun (WGS) entry which is preliminary data.</text>
</comment>
<reference evidence="2" key="1">
    <citation type="journal article" date="2020" name="J Insects Food Feed">
        <title>The yellow mealworm (Tenebrio molitor) genome: a resource for the emerging insects as food and feed industry.</title>
        <authorList>
            <person name="Eriksson T."/>
            <person name="Andere A."/>
            <person name="Kelstrup H."/>
            <person name="Emery V."/>
            <person name="Picard C."/>
        </authorList>
    </citation>
    <scope>NUCLEOTIDE SEQUENCE</scope>
    <source>
        <strain evidence="2">Stoneville</strain>
        <tissue evidence="2">Whole head</tissue>
    </source>
</reference>
<protein>
    <submittedName>
        <fullName evidence="2">Uncharacterized protein</fullName>
    </submittedName>
</protein>
<feature type="region of interest" description="Disordered" evidence="1">
    <location>
        <begin position="151"/>
        <end position="171"/>
    </location>
</feature>
<name>A0A8J6HCD1_TENMO</name>
<organism evidence="2 3">
    <name type="scientific">Tenebrio molitor</name>
    <name type="common">Yellow mealworm beetle</name>
    <dbReference type="NCBI Taxonomy" id="7067"/>
    <lineage>
        <taxon>Eukaryota</taxon>
        <taxon>Metazoa</taxon>
        <taxon>Ecdysozoa</taxon>
        <taxon>Arthropoda</taxon>
        <taxon>Hexapoda</taxon>
        <taxon>Insecta</taxon>
        <taxon>Pterygota</taxon>
        <taxon>Neoptera</taxon>
        <taxon>Endopterygota</taxon>
        <taxon>Coleoptera</taxon>
        <taxon>Polyphaga</taxon>
        <taxon>Cucujiformia</taxon>
        <taxon>Tenebrionidae</taxon>
        <taxon>Tenebrio</taxon>
    </lineage>
</organism>
<reference evidence="2" key="2">
    <citation type="submission" date="2021-08" db="EMBL/GenBank/DDBJ databases">
        <authorList>
            <person name="Eriksson T."/>
        </authorList>
    </citation>
    <scope>NUCLEOTIDE SEQUENCE</scope>
    <source>
        <strain evidence="2">Stoneville</strain>
        <tissue evidence="2">Whole head</tissue>
    </source>
</reference>
<dbReference type="Proteomes" id="UP000719412">
    <property type="component" value="Unassembled WGS sequence"/>
</dbReference>
<sequence>MDHYVVVSQVSVFFLVNLHRGLEKISSIQSQHFTVTLGDSGEHSICLGDLPELLFFAQRRNLQQYLWNRKIDKRMGEQTNLQEYHKEEYSAHDDKSHSALIARIKQSITSGSGRSPPPGLGPLALESSLRIPDFVAAVWVPEKNRPIADSIDRISTGRGGGTRGRQSADRQSIEAIPREPSTAALVTPPLPDRFGGCCPVALRTLPDPLRSRAPSQHPTDGLSWFILSTSINCIGIPTINGDPEYRSRTVGGSVLVVRIASQDASSCSTDAPPPDSCAGSRSLPASGPPLAT</sequence>
<evidence type="ECO:0000256" key="1">
    <source>
        <dbReference type="SAM" id="MobiDB-lite"/>
    </source>
</evidence>